<name>A0A166WWS2_9AGAM</name>
<feature type="transmembrane region" description="Helical" evidence="1">
    <location>
        <begin position="19"/>
        <end position="37"/>
    </location>
</feature>
<evidence type="ECO:0000259" key="2">
    <source>
        <dbReference type="Pfam" id="PF20151"/>
    </source>
</evidence>
<proteinExistence type="predicted"/>
<dbReference type="AlphaFoldDB" id="A0A166WWS2"/>
<feature type="transmembrane region" description="Helical" evidence="1">
    <location>
        <begin position="186"/>
        <end position="206"/>
    </location>
</feature>
<dbReference type="EMBL" id="KV417480">
    <property type="protein sequence ID" value="KZP34189.1"/>
    <property type="molecule type" value="Genomic_DNA"/>
</dbReference>
<evidence type="ECO:0000256" key="1">
    <source>
        <dbReference type="SAM" id="Phobius"/>
    </source>
</evidence>
<accession>A0A166WWS2</accession>
<sequence>MSGEDIDTINVWLSGQAQISAYVSIAVLAASVLDWLLSLDEEVEMCMRTGIRAPIVTYYLSRICTVAFVLFDCHSYFVMTAPYIHGLTLSTEPLVGSLFNMRLFCGPSEFWAMMALWWASCAFDSLLFFFRVRAVFSRSRTAQIVFAVLWALLGVAPIPFVYSGLYYGAHCMGVIATFKNCPAFSWFNFSMLLAAASYHTLIFVCISRELGKYTYDGKLNMRTLLTGDGLHAVAKSLLRSGQLYYMVTMGLLILQTVNIWAWDPNTWYASVTGLINQAVSCSLSYRVFRGVLLSERVLGPSMAEIRTADVEAMIMAVMVREEKADGT</sequence>
<organism evidence="3 4">
    <name type="scientific">Athelia psychrophila</name>
    <dbReference type="NCBI Taxonomy" id="1759441"/>
    <lineage>
        <taxon>Eukaryota</taxon>
        <taxon>Fungi</taxon>
        <taxon>Dikarya</taxon>
        <taxon>Basidiomycota</taxon>
        <taxon>Agaricomycotina</taxon>
        <taxon>Agaricomycetes</taxon>
        <taxon>Agaricomycetidae</taxon>
        <taxon>Atheliales</taxon>
        <taxon>Atheliaceae</taxon>
        <taxon>Athelia</taxon>
    </lineage>
</organism>
<protein>
    <recommendedName>
        <fullName evidence="2">DUF6533 domain-containing protein</fullName>
    </recommendedName>
</protein>
<evidence type="ECO:0000313" key="4">
    <source>
        <dbReference type="Proteomes" id="UP000076532"/>
    </source>
</evidence>
<keyword evidence="1" id="KW-1133">Transmembrane helix</keyword>
<dbReference type="InterPro" id="IPR045340">
    <property type="entry name" value="DUF6533"/>
</dbReference>
<dbReference type="OrthoDB" id="3289980at2759"/>
<feature type="transmembrane region" description="Helical" evidence="1">
    <location>
        <begin position="243"/>
        <end position="261"/>
    </location>
</feature>
<dbReference type="Pfam" id="PF20151">
    <property type="entry name" value="DUF6533"/>
    <property type="match status" value="1"/>
</dbReference>
<keyword evidence="1" id="KW-0812">Transmembrane</keyword>
<dbReference type="Proteomes" id="UP000076532">
    <property type="component" value="Unassembled WGS sequence"/>
</dbReference>
<reference evidence="3 4" key="1">
    <citation type="journal article" date="2016" name="Mol. Biol. Evol.">
        <title>Comparative Genomics of Early-Diverging Mushroom-Forming Fungi Provides Insights into the Origins of Lignocellulose Decay Capabilities.</title>
        <authorList>
            <person name="Nagy L.G."/>
            <person name="Riley R."/>
            <person name="Tritt A."/>
            <person name="Adam C."/>
            <person name="Daum C."/>
            <person name="Floudas D."/>
            <person name="Sun H."/>
            <person name="Yadav J.S."/>
            <person name="Pangilinan J."/>
            <person name="Larsson K.H."/>
            <person name="Matsuura K."/>
            <person name="Barry K."/>
            <person name="Labutti K."/>
            <person name="Kuo R."/>
            <person name="Ohm R.A."/>
            <person name="Bhattacharya S.S."/>
            <person name="Shirouzu T."/>
            <person name="Yoshinaga Y."/>
            <person name="Martin F.M."/>
            <person name="Grigoriev I.V."/>
            <person name="Hibbett D.S."/>
        </authorList>
    </citation>
    <scope>NUCLEOTIDE SEQUENCE [LARGE SCALE GENOMIC DNA]</scope>
    <source>
        <strain evidence="3 4">CBS 109695</strain>
    </source>
</reference>
<feature type="transmembrane region" description="Helical" evidence="1">
    <location>
        <begin position="58"/>
        <end position="79"/>
    </location>
</feature>
<keyword evidence="1" id="KW-0472">Membrane</keyword>
<gene>
    <name evidence="3" type="ORF">FIBSPDRAFT_923744</name>
</gene>
<feature type="transmembrane region" description="Helical" evidence="1">
    <location>
        <begin position="144"/>
        <end position="166"/>
    </location>
</feature>
<evidence type="ECO:0000313" key="3">
    <source>
        <dbReference type="EMBL" id="KZP34189.1"/>
    </source>
</evidence>
<feature type="domain" description="DUF6533" evidence="2">
    <location>
        <begin position="22"/>
        <end position="66"/>
    </location>
</feature>
<keyword evidence="4" id="KW-1185">Reference proteome</keyword>
<feature type="transmembrane region" description="Helical" evidence="1">
    <location>
        <begin position="110"/>
        <end position="132"/>
    </location>
</feature>